<comment type="caution">
    <text evidence="2">The sequence shown here is derived from an EMBL/GenBank/DDBJ whole genome shotgun (WGS) entry which is preliminary data.</text>
</comment>
<name>A0A426ZXT2_ENSVE</name>
<proteinExistence type="predicted"/>
<dbReference type="PANTHER" id="PTHR48040:SF13">
    <property type="entry name" value="ABC TRANSPORTER G FAMILY MEMBER 31"/>
    <property type="match status" value="1"/>
</dbReference>
<protein>
    <submittedName>
        <fullName evidence="2">Uncharacterized protein</fullName>
    </submittedName>
</protein>
<dbReference type="EMBL" id="AMZH03004586">
    <property type="protein sequence ID" value="RRT68774.1"/>
    <property type="molecule type" value="Genomic_DNA"/>
</dbReference>
<dbReference type="Proteomes" id="UP000287651">
    <property type="component" value="Unassembled WGS sequence"/>
</dbReference>
<dbReference type="PANTHER" id="PTHR48040">
    <property type="entry name" value="PLEIOTROPIC DRUG RESISTANCE PROTEIN 1-LIKE ISOFORM X1"/>
    <property type="match status" value="1"/>
</dbReference>
<evidence type="ECO:0000313" key="2">
    <source>
        <dbReference type="EMBL" id="RRT68774.1"/>
    </source>
</evidence>
<dbReference type="AlphaFoldDB" id="A0A426ZXT2"/>
<feature type="compositionally biased region" description="Low complexity" evidence="1">
    <location>
        <begin position="7"/>
        <end position="17"/>
    </location>
</feature>
<accession>A0A426ZXT2</accession>
<organism evidence="2 3">
    <name type="scientific">Ensete ventricosum</name>
    <name type="common">Abyssinian banana</name>
    <name type="synonym">Musa ensete</name>
    <dbReference type="NCBI Taxonomy" id="4639"/>
    <lineage>
        <taxon>Eukaryota</taxon>
        <taxon>Viridiplantae</taxon>
        <taxon>Streptophyta</taxon>
        <taxon>Embryophyta</taxon>
        <taxon>Tracheophyta</taxon>
        <taxon>Spermatophyta</taxon>
        <taxon>Magnoliopsida</taxon>
        <taxon>Liliopsida</taxon>
        <taxon>Zingiberales</taxon>
        <taxon>Musaceae</taxon>
        <taxon>Ensete</taxon>
    </lineage>
</organism>
<evidence type="ECO:0000256" key="1">
    <source>
        <dbReference type="SAM" id="MobiDB-lite"/>
    </source>
</evidence>
<reference evidence="2 3" key="1">
    <citation type="journal article" date="2014" name="Agronomy (Basel)">
        <title>A Draft Genome Sequence for Ensete ventricosum, the Drought-Tolerant Tree Against Hunger.</title>
        <authorList>
            <person name="Harrison J."/>
            <person name="Moore K.A."/>
            <person name="Paszkiewicz K."/>
            <person name="Jones T."/>
            <person name="Grant M."/>
            <person name="Ambacheew D."/>
            <person name="Muzemil S."/>
            <person name="Studholme D.J."/>
        </authorList>
    </citation>
    <scope>NUCLEOTIDE SEQUENCE [LARGE SCALE GENOMIC DNA]</scope>
</reference>
<gene>
    <name evidence="2" type="ORF">B296_00008491</name>
</gene>
<feature type="region of interest" description="Disordered" evidence="1">
    <location>
        <begin position="1"/>
        <end position="23"/>
    </location>
</feature>
<sequence>MTSELTRSSSSSSRWSWTGGYQDPADVFRQRSIAAEEGDEQESLMWAALEKLPTYDRMRKGIIRQTVDGEGAVCSEVDIHRLRRQDRKLLLDRIFRVVEEDNERFLRRLRDRMDRFISSLSLPPPPHPTTRVLFFLNSRFCSRIGNILQFNWTNFMISMTAWNRVGLELPKIEVRYENVSVEAEVYVGSRALPTLWNATLNVLEVLSFHLLFVKSE</sequence>
<evidence type="ECO:0000313" key="3">
    <source>
        <dbReference type="Proteomes" id="UP000287651"/>
    </source>
</evidence>